<keyword evidence="1" id="KW-0812">Transmembrane</keyword>
<evidence type="ECO:0000256" key="1">
    <source>
        <dbReference type="SAM" id="Phobius"/>
    </source>
</evidence>
<accession>A0A0V8GH09</accession>
<keyword evidence="1" id="KW-0472">Membrane</keyword>
<sequence length="295" mass="34859">MSIFLFVVIFVILLHLTSLVIITIFKLMWSILACLKSKYYNKLKKGLEKGKARKFYTYRRGGVTSFFIFIVFMSLLIFTVIMFIKFIETEKFSFQIIGFITLFIDFSIVLFVDNMLIPQQKIVVEMGKTNAKSKRKISYIANRIHFFINNSMSSFYMVVCVLLISTVILTNVLNKTNSNLLLSLFIAAFILLSLYSNTFIIESRYFNNEDENPFKSYQHYDIYITHKKIIIYTVVFLLSSFTWYQELLDLEKNFDIKNFRGDLVLITTILLFLLSTDRIFKLIHDDYIKFKKETQ</sequence>
<dbReference type="AlphaFoldDB" id="A0A0V8GH09"/>
<proteinExistence type="predicted"/>
<feature type="transmembrane region" description="Helical" evidence="1">
    <location>
        <begin position="63"/>
        <end position="86"/>
    </location>
</feature>
<keyword evidence="1" id="KW-1133">Transmembrane helix</keyword>
<feature type="transmembrane region" description="Helical" evidence="1">
    <location>
        <begin position="6"/>
        <end position="35"/>
    </location>
</feature>
<name>A0A0V8GH09_9BACL</name>
<comment type="caution">
    <text evidence="2">The sequence shown here is derived from an EMBL/GenBank/DDBJ whole genome shotgun (WGS) entry which is preliminary data.</text>
</comment>
<gene>
    <name evidence="2" type="ORF">AS033_09410</name>
</gene>
<reference evidence="2 3" key="1">
    <citation type="journal article" date="2015" name="Int. J. Syst. Evol. Microbiol.">
        <title>Exiguobacterium enclense sp. nov., isolated from sediment.</title>
        <authorList>
            <person name="Dastager S.G."/>
            <person name="Mawlankar R."/>
            <person name="Sonalkar V.V."/>
            <person name="Thorat M.N."/>
            <person name="Mual P."/>
            <person name="Verma A."/>
            <person name="Krishnamurthi S."/>
            <person name="Tang S.K."/>
            <person name="Li W.J."/>
        </authorList>
    </citation>
    <scope>NUCLEOTIDE SEQUENCE [LARGE SCALE GENOMIC DNA]</scope>
    <source>
        <strain evidence="2 3">NIO-1109</strain>
    </source>
</reference>
<feature type="transmembrane region" description="Helical" evidence="1">
    <location>
        <begin position="180"/>
        <end position="201"/>
    </location>
</feature>
<feature type="transmembrane region" description="Helical" evidence="1">
    <location>
        <begin position="222"/>
        <end position="243"/>
    </location>
</feature>
<evidence type="ECO:0000313" key="3">
    <source>
        <dbReference type="Proteomes" id="UP000053797"/>
    </source>
</evidence>
<feature type="transmembrane region" description="Helical" evidence="1">
    <location>
        <begin position="155"/>
        <end position="174"/>
    </location>
</feature>
<feature type="transmembrane region" description="Helical" evidence="1">
    <location>
        <begin position="92"/>
        <end position="112"/>
    </location>
</feature>
<organism evidence="2 3">
    <name type="scientific">Exiguobacterium indicum</name>
    <dbReference type="NCBI Taxonomy" id="296995"/>
    <lineage>
        <taxon>Bacteria</taxon>
        <taxon>Bacillati</taxon>
        <taxon>Bacillota</taxon>
        <taxon>Bacilli</taxon>
        <taxon>Bacillales</taxon>
        <taxon>Bacillales Family XII. Incertae Sedis</taxon>
        <taxon>Exiguobacterium</taxon>
    </lineage>
</organism>
<dbReference type="Proteomes" id="UP000053797">
    <property type="component" value="Unassembled WGS sequence"/>
</dbReference>
<evidence type="ECO:0000313" key="2">
    <source>
        <dbReference type="EMBL" id="KSU49571.1"/>
    </source>
</evidence>
<protein>
    <submittedName>
        <fullName evidence="2">Uncharacterized protein</fullName>
    </submittedName>
</protein>
<dbReference type="EMBL" id="LNQL01000002">
    <property type="protein sequence ID" value="KSU49571.1"/>
    <property type="molecule type" value="Genomic_DNA"/>
</dbReference>
<feature type="transmembrane region" description="Helical" evidence="1">
    <location>
        <begin position="263"/>
        <end position="280"/>
    </location>
</feature>